<evidence type="ECO:0000313" key="2">
    <source>
        <dbReference type="EMBL" id="MBB4293720.1"/>
    </source>
</evidence>
<comment type="caution">
    <text evidence="2">The sequence shown here is derived from an EMBL/GenBank/DDBJ whole genome shotgun (WGS) entry which is preliminary data.</text>
</comment>
<feature type="region of interest" description="Disordered" evidence="1">
    <location>
        <begin position="68"/>
        <end position="89"/>
    </location>
</feature>
<organism evidence="2 3">
    <name type="scientific">Rhizobium leguminosarum</name>
    <dbReference type="NCBI Taxonomy" id="384"/>
    <lineage>
        <taxon>Bacteria</taxon>
        <taxon>Pseudomonadati</taxon>
        <taxon>Pseudomonadota</taxon>
        <taxon>Alphaproteobacteria</taxon>
        <taxon>Hyphomicrobiales</taxon>
        <taxon>Rhizobiaceae</taxon>
        <taxon>Rhizobium/Agrobacterium group</taxon>
        <taxon>Rhizobium</taxon>
    </lineage>
</organism>
<name>A0AAE2MRA7_RHILE</name>
<reference evidence="2 3" key="1">
    <citation type="submission" date="2020-08" db="EMBL/GenBank/DDBJ databases">
        <title>Genomic Encyclopedia of Type Strains, Phase IV (KMG-V): Genome sequencing to study the core and pangenomes of soil and plant-associated prokaryotes.</title>
        <authorList>
            <person name="Whitman W."/>
        </authorList>
    </citation>
    <scope>NUCLEOTIDE SEQUENCE [LARGE SCALE GENOMIC DNA]</scope>
    <source>
        <strain evidence="2 3">SEMIA 415</strain>
    </source>
</reference>
<evidence type="ECO:0000256" key="1">
    <source>
        <dbReference type="SAM" id="MobiDB-lite"/>
    </source>
</evidence>
<accession>A0AAE2MRA7</accession>
<feature type="compositionally biased region" description="Basic and acidic residues" evidence="1">
    <location>
        <begin position="77"/>
        <end position="88"/>
    </location>
</feature>
<protein>
    <submittedName>
        <fullName evidence="2">Uncharacterized protein</fullName>
    </submittedName>
</protein>
<dbReference type="Proteomes" id="UP000538507">
    <property type="component" value="Unassembled WGS sequence"/>
</dbReference>
<dbReference type="AlphaFoldDB" id="A0AAE2MRA7"/>
<gene>
    <name evidence="2" type="ORF">GGE16_005814</name>
</gene>
<proteinExistence type="predicted"/>
<evidence type="ECO:0000313" key="3">
    <source>
        <dbReference type="Proteomes" id="UP000538507"/>
    </source>
</evidence>
<sequence length="108" mass="12534">MSVEHQLLIFWKNSPTIFAPLDATPAHPEVAAASVHSVNRGMDTRPPQPISADRPAWPTIVIERQQQRRSAARRALKRDPFRPLRRPNDNGPTFWQLLRRRHIKAVRY</sequence>
<dbReference type="EMBL" id="JACIGO010000011">
    <property type="protein sequence ID" value="MBB4293720.1"/>
    <property type="molecule type" value="Genomic_DNA"/>
</dbReference>